<reference evidence="1 2" key="1">
    <citation type="submission" date="2016-10" db="EMBL/GenBank/DDBJ databases">
        <authorList>
            <person name="de Groot N.N."/>
        </authorList>
    </citation>
    <scope>NUCLEOTIDE SEQUENCE [LARGE SCALE GENOMIC DNA]</scope>
    <source>
        <strain evidence="1 2">OK461</strain>
    </source>
</reference>
<name>A0A1I2IK59_9ACTN</name>
<organism evidence="1 2">
    <name type="scientific">Streptomyces mirabilis</name>
    <dbReference type="NCBI Taxonomy" id="68239"/>
    <lineage>
        <taxon>Bacteria</taxon>
        <taxon>Bacillati</taxon>
        <taxon>Actinomycetota</taxon>
        <taxon>Actinomycetes</taxon>
        <taxon>Kitasatosporales</taxon>
        <taxon>Streptomycetaceae</taxon>
        <taxon>Streptomyces</taxon>
    </lineage>
</organism>
<dbReference type="InterPro" id="IPR045682">
    <property type="entry name" value="DUF6193"/>
</dbReference>
<gene>
    <name evidence="1" type="ORF">SAMN02787118_106314</name>
</gene>
<proteinExistence type="predicted"/>
<protein>
    <submittedName>
        <fullName evidence="1">Uncharacterized protein</fullName>
    </submittedName>
</protein>
<dbReference type="EMBL" id="FONR01000006">
    <property type="protein sequence ID" value="SFF42018.1"/>
    <property type="molecule type" value="Genomic_DNA"/>
</dbReference>
<evidence type="ECO:0000313" key="1">
    <source>
        <dbReference type="EMBL" id="SFF42018.1"/>
    </source>
</evidence>
<accession>A0A1I2IK59</accession>
<dbReference type="Pfam" id="PF19692">
    <property type="entry name" value="DUF6193"/>
    <property type="match status" value="1"/>
</dbReference>
<dbReference type="AlphaFoldDB" id="A0A1I2IK59"/>
<dbReference type="Proteomes" id="UP000181942">
    <property type="component" value="Unassembled WGS sequence"/>
</dbReference>
<sequence length="172" mass="19036">MPIAHTACVDSRDKRAVGRRPLPAKPVLPDVTAAHRRGPADAVEARWRQPALVWQWHRERQEVLRPGVGYPGIVHLIEVARAERTLRQLYPHTSHFALRLSSRTRYPYALQVPSVPSRHDGRFHVFVPRGGTLLGETGTAEAAVALVVTHLPAGLGPAVAGTADDLRRWRSP</sequence>
<evidence type="ECO:0000313" key="2">
    <source>
        <dbReference type="Proteomes" id="UP000181942"/>
    </source>
</evidence>